<dbReference type="Ensembl" id="ENSSORT00005056287.1">
    <property type="protein sequence ID" value="ENSSORP00005055011.1"/>
    <property type="gene ID" value="ENSSORG00005024602.1"/>
</dbReference>
<evidence type="ECO:0000313" key="2">
    <source>
        <dbReference type="Proteomes" id="UP000472271"/>
    </source>
</evidence>
<sequence>MSQGQILHSLYFVGFKVWVKLQSLPEANPLELGAFFVLLLFVGKFYLISNDIEPFKTWGEPEL</sequence>
<accession>A0A673CHE9</accession>
<organism evidence="1 2">
    <name type="scientific">Sphaeramia orbicularis</name>
    <name type="common">orbiculate cardinalfish</name>
    <dbReference type="NCBI Taxonomy" id="375764"/>
    <lineage>
        <taxon>Eukaryota</taxon>
        <taxon>Metazoa</taxon>
        <taxon>Chordata</taxon>
        <taxon>Craniata</taxon>
        <taxon>Vertebrata</taxon>
        <taxon>Euteleostomi</taxon>
        <taxon>Actinopterygii</taxon>
        <taxon>Neopterygii</taxon>
        <taxon>Teleostei</taxon>
        <taxon>Neoteleostei</taxon>
        <taxon>Acanthomorphata</taxon>
        <taxon>Gobiaria</taxon>
        <taxon>Kurtiformes</taxon>
        <taxon>Apogonoidei</taxon>
        <taxon>Apogonidae</taxon>
        <taxon>Apogoninae</taxon>
        <taxon>Sphaeramia</taxon>
    </lineage>
</organism>
<dbReference type="Proteomes" id="UP000472271">
    <property type="component" value="Chromosome 19"/>
</dbReference>
<reference evidence="1" key="3">
    <citation type="submission" date="2025-09" db="UniProtKB">
        <authorList>
            <consortium name="Ensembl"/>
        </authorList>
    </citation>
    <scope>IDENTIFICATION</scope>
</reference>
<name>A0A673CHE9_9TELE</name>
<dbReference type="InParanoid" id="A0A673CHE9"/>
<proteinExistence type="predicted"/>
<dbReference type="AlphaFoldDB" id="A0A673CHE9"/>
<keyword evidence="2" id="KW-1185">Reference proteome</keyword>
<protein>
    <submittedName>
        <fullName evidence="1">Uncharacterized protein</fullName>
    </submittedName>
</protein>
<evidence type="ECO:0000313" key="1">
    <source>
        <dbReference type="Ensembl" id="ENSSORP00005055011.1"/>
    </source>
</evidence>
<reference evidence="1" key="1">
    <citation type="submission" date="2019-06" db="EMBL/GenBank/DDBJ databases">
        <authorList>
            <consortium name="Wellcome Sanger Institute Data Sharing"/>
        </authorList>
    </citation>
    <scope>NUCLEOTIDE SEQUENCE [LARGE SCALE GENOMIC DNA]</scope>
</reference>
<reference evidence="1" key="2">
    <citation type="submission" date="2025-08" db="UniProtKB">
        <authorList>
            <consortium name="Ensembl"/>
        </authorList>
    </citation>
    <scope>IDENTIFICATION</scope>
</reference>